<evidence type="ECO:0000256" key="8">
    <source>
        <dbReference type="HAMAP-Rule" id="MF_01161"/>
    </source>
</evidence>
<evidence type="ECO:0000256" key="1">
    <source>
        <dbReference type="ARBA" id="ARBA00004496"/>
    </source>
</evidence>
<sequence length="467" mass="54017">MSFELKVQKYINEQQLVKKGDRLLIACSGGIDSMGLVHFFKKFQHNLEIELFVAHVDHMLRGETSAEDRLFVEQFCHQHNIPIFSTAIPIPQLLQEEGGNSQTICRRERYAFFEEMMKTHQINKLVTAHHADDQLESILMALTKSGNISSMKGIYSKRDFSFGTIIRPFLAVTKEEIREYLEGNGGSYREDASNEKDDYTRNRFRHHIVPLLKKENVHVSSHAVHFAETLQQDDELLNRLALERFPHIVNQKDNQIYTLSVPLLQKEPVALQRRIILILLNYIYNNSNFTQGLTMASSILNLCKSTDGSAKVDLPEQIIANRKYDEVVFEKLSEKINVNDNIQQVVMNQWIQLQNGIRLYIGEASKVVHTPENNSTTYYFSSELISTPLYIRTRKSGDRILLKGMEQQKRLSRLFIDEKIPLEDREQWPVLVDANDEVLAVIGVRVSKKLSTRKQIVDDFILIVERK</sequence>
<proteinExistence type="inferred from homology"/>
<keyword evidence="11" id="KW-1185">Reference proteome</keyword>
<dbReference type="SUPFAM" id="SSF56037">
    <property type="entry name" value="PheT/TilS domain"/>
    <property type="match status" value="1"/>
</dbReference>
<dbReference type="GO" id="GO:0006400">
    <property type="term" value="P:tRNA modification"/>
    <property type="evidence" value="ECO:0007669"/>
    <property type="project" value="UniProtKB-UniRule"/>
</dbReference>
<dbReference type="GO" id="GO:0032267">
    <property type="term" value="F:tRNA(Ile)-lysidine synthase activity"/>
    <property type="evidence" value="ECO:0007669"/>
    <property type="project" value="UniProtKB-EC"/>
</dbReference>
<dbReference type="NCBIfam" id="TIGR02433">
    <property type="entry name" value="lysidine_TilS_C"/>
    <property type="match status" value="1"/>
</dbReference>
<comment type="domain">
    <text evidence="8">The N-terminal region contains the highly conserved SGGXDS motif, predicted to be a P-loop motif involved in ATP binding.</text>
</comment>
<protein>
    <recommendedName>
        <fullName evidence="8">tRNA(Ile)-lysidine synthase</fullName>
        <ecNumber evidence="8">6.3.4.19</ecNumber>
    </recommendedName>
    <alternativeName>
        <fullName evidence="8">tRNA(Ile)-2-lysyl-cytidine synthase</fullName>
    </alternativeName>
    <alternativeName>
        <fullName evidence="8">tRNA(Ile)-lysidine synthetase</fullName>
    </alternativeName>
</protein>
<comment type="similarity">
    <text evidence="8">Belongs to the tRNA(Ile)-lysidine synthase family.</text>
</comment>
<dbReference type="InterPro" id="IPR014729">
    <property type="entry name" value="Rossmann-like_a/b/a_fold"/>
</dbReference>
<gene>
    <name evidence="8 10" type="primary">tilS</name>
    <name evidence="10" type="ORF">EC501_10590</name>
</gene>
<dbReference type="Gene3D" id="3.40.50.620">
    <property type="entry name" value="HUPs"/>
    <property type="match status" value="1"/>
</dbReference>
<dbReference type="SMART" id="SM00977">
    <property type="entry name" value="TilS_C"/>
    <property type="match status" value="1"/>
</dbReference>
<dbReference type="EC" id="6.3.4.19" evidence="8"/>
<dbReference type="OrthoDB" id="9807403at2"/>
<evidence type="ECO:0000259" key="9">
    <source>
        <dbReference type="SMART" id="SM00977"/>
    </source>
</evidence>
<keyword evidence="2 8" id="KW-0963">Cytoplasm</keyword>
<dbReference type="InterPro" id="IPR012795">
    <property type="entry name" value="tRNA_Ile_lys_synt_N"/>
</dbReference>
<comment type="subcellular location">
    <subcellularLocation>
        <location evidence="1 8">Cytoplasm</location>
    </subcellularLocation>
</comment>
<dbReference type="InterPro" id="IPR012094">
    <property type="entry name" value="tRNA_Ile_lys_synt"/>
</dbReference>
<dbReference type="AlphaFoldDB" id="A0A3M8H8X5"/>
<keyword evidence="6 8" id="KW-0067">ATP-binding</keyword>
<dbReference type="SUPFAM" id="SSF52402">
    <property type="entry name" value="Adenine nucleotide alpha hydrolases-like"/>
    <property type="match status" value="1"/>
</dbReference>
<dbReference type="GO" id="GO:0005737">
    <property type="term" value="C:cytoplasm"/>
    <property type="evidence" value="ECO:0007669"/>
    <property type="project" value="UniProtKB-SubCell"/>
</dbReference>
<dbReference type="Pfam" id="PF11734">
    <property type="entry name" value="TilS_C"/>
    <property type="match status" value="1"/>
</dbReference>
<keyword evidence="4 8" id="KW-0819">tRNA processing</keyword>
<dbReference type="Proteomes" id="UP000279909">
    <property type="component" value="Unassembled WGS sequence"/>
</dbReference>
<keyword evidence="3 8" id="KW-0436">Ligase</keyword>
<comment type="function">
    <text evidence="8">Ligates lysine onto the cytidine present at position 34 of the AUA codon-specific tRNA(Ile) that contains the anticodon CAU, in an ATP-dependent manner. Cytidine is converted to lysidine, thus changing the amino acid specificity of the tRNA from methionine to isoleucine.</text>
</comment>
<evidence type="ECO:0000256" key="3">
    <source>
        <dbReference type="ARBA" id="ARBA00022598"/>
    </source>
</evidence>
<evidence type="ECO:0000256" key="5">
    <source>
        <dbReference type="ARBA" id="ARBA00022741"/>
    </source>
</evidence>
<evidence type="ECO:0000313" key="11">
    <source>
        <dbReference type="Proteomes" id="UP000279909"/>
    </source>
</evidence>
<dbReference type="SUPFAM" id="SSF82829">
    <property type="entry name" value="MesJ substrate recognition domain-like"/>
    <property type="match status" value="1"/>
</dbReference>
<dbReference type="Pfam" id="PF01171">
    <property type="entry name" value="ATP_bind_3"/>
    <property type="match status" value="1"/>
</dbReference>
<dbReference type="RefSeq" id="WP_122972268.1">
    <property type="nucleotide sequence ID" value="NZ_RHLQ01000024.1"/>
</dbReference>
<dbReference type="EMBL" id="RHLQ01000024">
    <property type="protein sequence ID" value="RNC98550.1"/>
    <property type="molecule type" value="Genomic_DNA"/>
</dbReference>
<keyword evidence="5 8" id="KW-0547">Nucleotide-binding</keyword>
<reference evidence="10 11" key="1">
    <citation type="journal article" date="2014" name="Int. J. Syst. Evol. Microbiol.">
        <title>Lysinibacillus halotolerans sp. nov., isolated from saline-alkaline soil.</title>
        <authorList>
            <person name="Kong D."/>
            <person name="Wang Y."/>
            <person name="Zhao B."/>
            <person name="Li Y."/>
            <person name="Song J."/>
            <person name="Zhai Y."/>
            <person name="Zhang C."/>
            <person name="Wang H."/>
            <person name="Chen X."/>
            <person name="Zhao B."/>
            <person name="Ruan Z."/>
        </authorList>
    </citation>
    <scope>NUCLEOTIDE SEQUENCE [LARGE SCALE GENOMIC DNA]</scope>
    <source>
        <strain evidence="10 11">MCCC 1A12703</strain>
    </source>
</reference>
<dbReference type="GO" id="GO:0005524">
    <property type="term" value="F:ATP binding"/>
    <property type="evidence" value="ECO:0007669"/>
    <property type="project" value="UniProtKB-UniRule"/>
</dbReference>
<accession>A0A3M8H8X5</accession>
<evidence type="ECO:0000313" key="10">
    <source>
        <dbReference type="EMBL" id="RNC98550.1"/>
    </source>
</evidence>
<organism evidence="10 11">
    <name type="scientific">Lysinibacillus halotolerans</name>
    <dbReference type="NCBI Taxonomy" id="1368476"/>
    <lineage>
        <taxon>Bacteria</taxon>
        <taxon>Bacillati</taxon>
        <taxon>Bacillota</taxon>
        <taxon>Bacilli</taxon>
        <taxon>Bacillales</taxon>
        <taxon>Bacillaceae</taxon>
        <taxon>Lysinibacillus</taxon>
    </lineage>
</organism>
<dbReference type="Gene3D" id="3.30.465.60">
    <property type="match status" value="1"/>
</dbReference>
<dbReference type="PANTHER" id="PTHR43033">
    <property type="entry name" value="TRNA(ILE)-LYSIDINE SYNTHASE-RELATED"/>
    <property type="match status" value="1"/>
</dbReference>
<comment type="catalytic activity">
    <reaction evidence="7 8">
        <text>cytidine(34) in tRNA(Ile2) + L-lysine + ATP = lysidine(34) in tRNA(Ile2) + AMP + diphosphate + H(+)</text>
        <dbReference type="Rhea" id="RHEA:43744"/>
        <dbReference type="Rhea" id="RHEA-COMP:10625"/>
        <dbReference type="Rhea" id="RHEA-COMP:10670"/>
        <dbReference type="ChEBI" id="CHEBI:15378"/>
        <dbReference type="ChEBI" id="CHEBI:30616"/>
        <dbReference type="ChEBI" id="CHEBI:32551"/>
        <dbReference type="ChEBI" id="CHEBI:33019"/>
        <dbReference type="ChEBI" id="CHEBI:82748"/>
        <dbReference type="ChEBI" id="CHEBI:83665"/>
        <dbReference type="ChEBI" id="CHEBI:456215"/>
        <dbReference type="EC" id="6.3.4.19"/>
    </reaction>
</comment>
<feature type="binding site" evidence="8">
    <location>
        <begin position="28"/>
        <end position="33"/>
    </location>
    <ligand>
        <name>ATP</name>
        <dbReference type="ChEBI" id="CHEBI:30616"/>
    </ligand>
</feature>
<evidence type="ECO:0000256" key="4">
    <source>
        <dbReference type="ARBA" id="ARBA00022694"/>
    </source>
</evidence>
<evidence type="ECO:0000256" key="2">
    <source>
        <dbReference type="ARBA" id="ARBA00022490"/>
    </source>
</evidence>
<evidence type="ECO:0000256" key="7">
    <source>
        <dbReference type="ARBA" id="ARBA00048539"/>
    </source>
</evidence>
<dbReference type="PANTHER" id="PTHR43033:SF1">
    <property type="entry name" value="TRNA(ILE)-LYSIDINE SYNTHASE-RELATED"/>
    <property type="match status" value="1"/>
</dbReference>
<dbReference type="NCBIfam" id="TIGR02432">
    <property type="entry name" value="lysidine_TilS_N"/>
    <property type="match status" value="1"/>
</dbReference>
<dbReference type="CDD" id="cd01992">
    <property type="entry name" value="TilS_N"/>
    <property type="match status" value="1"/>
</dbReference>
<dbReference type="HAMAP" id="MF_01161">
    <property type="entry name" value="tRNA_Ile_lys_synt"/>
    <property type="match status" value="1"/>
</dbReference>
<feature type="domain" description="Lysidine-tRNA(Ile) synthetase C-terminal" evidence="9">
    <location>
        <begin position="389"/>
        <end position="460"/>
    </location>
</feature>
<name>A0A3M8H8X5_9BACI</name>
<dbReference type="InterPro" id="IPR012796">
    <property type="entry name" value="Lysidine-tRNA-synth_C"/>
</dbReference>
<comment type="caution">
    <text evidence="10">The sequence shown here is derived from an EMBL/GenBank/DDBJ whole genome shotgun (WGS) entry which is preliminary data.</text>
</comment>
<evidence type="ECO:0000256" key="6">
    <source>
        <dbReference type="ARBA" id="ARBA00022840"/>
    </source>
</evidence>
<dbReference type="InterPro" id="IPR011063">
    <property type="entry name" value="TilS/TtcA_N"/>
</dbReference>